<dbReference type="PROSITE" id="PS00194">
    <property type="entry name" value="THIOREDOXIN_1"/>
    <property type="match status" value="1"/>
</dbReference>
<dbReference type="InterPro" id="IPR051099">
    <property type="entry name" value="AGR/TXD"/>
</dbReference>
<dbReference type="Gene3D" id="3.40.30.10">
    <property type="entry name" value="Glutaredoxin"/>
    <property type="match status" value="1"/>
</dbReference>
<dbReference type="AlphaFoldDB" id="A0A4U8UWB4"/>
<dbReference type="GO" id="GO:0005783">
    <property type="term" value="C:endoplasmic reticulum"/>
    <property type="evidence" value="ECO:0007669"/>
    <property type="project" value="TreeGrafter"/>
</dbReference>
<feature type="compositionally biased region" description="Basic residues" evidence="2">
    <location>
        <begin position="326"/>
        <end position="335"/>
    </location>
</feature>
<keyword evidence="3" id="KW-0472">Membrane</keyword>
<organism evidence="4 5">
    <name type="scientific">Steinernema carpocapsae</name>
    <name type="common">Entomopathogenic nematode</name>
    <dbReference type="NCBI Taxonomy" id="34508"/>
    <lineage>
        <taxon>Eukaryota</taxon>
        <taxon>Metazoa</taxon>
        <taxon>Ecdysozoa</taxon>
        <taxon>Nematoda</taxon>
        <taxon>Chromadorea</taxon>
        <taxon>Rhabditida</taxon>
        <taxon>Tylenchina</taxon>
        <taxon>Panagrolaimomorpha</taxon>
        <taxon>Strongyloidoidea</taxon>
        <taxon>Steinernematidae</taxon>
        <taxon>Steinernema</taxon>
    </lineage>
</organism>
<name>A0A4U8UWB4_STECR</name>
<dbReference type="PANTHER" id="PTHR15337:SF23">
    <property type="entry name" value="THIOREDOXIN DOMAIN-CONTAINING PROTEIN"/>
    <property type="match status" value="1"/>
</dbReference>
<feature type="compositionally biased region" description="Basic and acidic residues" evidence="2">
    <location>
        <begin position="192"/>
        <end position="325"/>
    </location>
</feature>
<proteinExistence type="predicted"/>
<dbReference type="InterPro" id="IPR036249">
    <property type="entry name" value="Thioredoxin-like_sf"/>
</dbReference>
<dbReference type="OrthoDB" id="262308at2759"/>
<evidence type="ECO:0008006" key="6">
    <source>
        <dbReference type="Google" id="ProtNLM"/>
    </source>
</evidence>
<reference evidence="4 5" key="2">
    <citation type="journal article" date="2019" name="G3 (Bethesda)">
        <title>Hybrid Assembly of the Genome of the Entomopathogenic Nematode Steinernema carpocapsae Identifies the X-Chromosome.</title>
        <authorList>
            <person name="Serra L."/>
            <person name="Macchietto M."/>
            <person name="Macias-Munoz A."/>
            <person name="McGill C.J."/>
            <person name="Rodriguez I.M."/>
            <person name="Rodriguez B."/>
            <person name="Murad R."/>
            <person name="Mortazavi A."/>
        </authorList>
    </citation>
    <scope>NUCLEOTIDE SEQUENCE [LARGE SCALE GENOMIC DNA]</scope>
    <source>
        <strain evidence="4 5">ALL</strain>
    </source>
</reference>
<feature type="region of interest" description="Disordered" evidence="2">
    <location>
        <begin position="192"/>
        <end position="335"/>
    </location>
</feature>
<dbReference type="PANTHER" id="PTHR15337">
    <property type="entry name" value="ANTERIOR GRADIENT PROTEIN-RELATED"/>
    <property type="match status" value="1"/>
</dbReference>
<gene>
    <name evidence="4" type="ORF">L596_003606</name>
</gene>
<evidence type="ECO:0000256" key="2">
    <source>
        <dbReference type="SAM" id="MobiDB-lite"/>
    </source>
</evidence>
<evidence type="ECO:0000256" key="1">
    <source>
        <dbReference type="ARBA" id="ARBA00022729"/>
    </source>
</evidence>
<sequence>MLHLVSASVHICIPVASFLFLLPTFLTLLTVYFQMKAFLGLLLLVSFAAVQSEKKETNPHAHGFGDEVEWVQWDNAISIAMDLNKPILLLVHKTWCGACKALKTTFRVSTNRGELIKLSDKFVMTNTEDDEEPEDEEYAPDGRYIPRIFFLDKFGKRLEVNNKKAYPNNQYYYPQINDIVKGMKKALELFEAPADKEDEKEVEEKKEEKEEEEKKAECPHAKAAREKKEKAKKEKKKQTEKTEKSKEDEDKKENKKESKKDSKDAKKTEKETKESKKETKKNDKKKETKKVDKEEKNTSQKSSEKSKSEKKDSKSKDANKSDKKEKAKKSAKTEL</sequence>
<dbReference type="STRING" id="34508.A0A4U8UWB4"/>
<dbReference type="Proteomes" id="UP000298663">
    <property type="component" value="Chromosome X"/>
</dbReference>
<evidence type="ECO:0000256" key="3">
    <source>
        <dbReference type="SAM" id="Phobius"/>
    </source>
</evidence>
<dbReference type="EMBL" id="AZBU02000001">
    <property type="protein sequence ID" value="TMS36447.1"/>
    <property type="molecule type" value="Genomic_DNA"/>
</dbReference>
<evidence type="ECO:0000313" key="5">
    <source>
        <dbReference type="Proteomes" id="UP000298663"/>
    </source>
</evidence>
<keyword evidence="3" id="KW-1133">Transmembrane helix</keyword>
<protein>
    <recommendedName>
        <fullName evidence="6">Thioredoxin domain-containing protein</fullName>
    </recommendedName>
</protein>
<feature type="transmembrane region" description="Helical" evidence="3">
    <location>
        <begin position="7"/>
        <end position="26"/>
    </location>
</feature>
<reference evidence="4 5" key="1">
    <citation type="journal article" date="2015" name="Genome Biol.">
        <title>Comparative genomics of Steinernema reveals deeply conserved gene regulatory networks.</title>
        <authorList>
            <person name="Dillman A.R."/>
            <person name="Macchietto M."/>
            <person name="Porter C.F."/>
            <person name="Rogers A."/>
            <person name="Williams B."/>
            <person name="Antoshechkin I."/>
            <person name="Lee M.M."/>
            <person name="Goodwin Z."/>
            <person name="Lu X."/>
            <person name="Lewis E.E."/>
            <person name="Goodrich-Blair H."/>
            <person name="Stock S.P."/>
            <person name="Adams B.J."/>
            <person name="Sternberg P.W."/>
            <person name="Mortazavi A."/>
        </authorList>
    </citation>
    <scope>NUCLEOTIDE SEQUENCE [LARGE SCALE GENOMIC DNA]</scope>
    <source>
        <strain evidence="4 5">ALL</strain>
    </source>
</reference>
<dbReference type="InterPro" id="IPR017937">
    <property type="entry name" value="Thioredoxin_CS"/>
</dbReference>
<keyword evidence="3" id="KW-0812">Transmembrane</keyword>
<comment type="caution">
    <text evidence="4">The sequence shown here is derived from an EMBL/GenBank/DDBJ whole genome shotgun (WGS) entry which is preliminary data.</text>
</comment>
<dbReference type="EMBL" id="CM016762">
    <property type="protein sequence ID" value="TMS36447.1"/>
    <property type="molecule type" value="Genomic_DNA"/>
</dbReference>
<keyword evidence="5" id="KW-1185">Reference proteome</keyword>
<dbReference type="SUPFAM" id="SSF52833">
    <property type="entry name" value="Thioredoxin-like"/>
    <property type="match status" value="1"/>
</dbReference>
<dbReference type="Pfam" id="PF13899">
    <property type="entry name" value="Thioredoxin_7"/>
    <property type="match status" value="1"/>
</dbReference>
<evidence type="ECO:0000313" key="4">
    <source>
        <dbReference type="EMBL" id="TMS36447.1"/>
    </source>
</evidence>
<accession>A0A4U8UWB4</accession>
<keyword evidence="1" id="KW-0732">Signal</keyword>